<proteinExistence type="predicted"/>
<accession>A0A1X6NSE0</accession>
<feature type="compositionally biased region" description="Gly residues" evidence="1">
    <location>
        <begin position="41"/>
        <end position="51"/>
    </location>
</feature>
<feature type="compositionally biased region" description="Gly residues" evidence="1">
    <location>
        <begin position="108"/>
        <end position="135"/>
    </location>
</feature>
<dbReference type="AlphaFoldDB" id="A0A1X6NSE0"/>
<feature type="compositionally biased region" description="Gly residues" evidence="1">
    <location>
        <begin position="144"/>
        <end position="163"/>
    </location>
</feature>
<feature type="compositionally biased region" description="Acidic residues" evidence="1">
    <location>
        <begin position="572"/>
        <end position="587"/>
    </location>
</feature>
<sequence>MRGVALHGSSTTATRKRKGRAGGVDAPSSPTRRRQDERARGVGGEPAGGGLDAPAHAVRPPNEIRGFDGGVGVQDRGDLRMPARRADSAGARGGVGEGPAVRHTTGVGADGTGAGARGSGGGTAGGAGARDGSGGDASAENVGAGVGPIQGGVRASGGSGAGLDGSDSGSENNRAVSITTIRALFVAELEQYRQSIDRIGAKLDKVETLVTQARGPAAAPPPKPWAERHMTAVRAEAARVLDGTMIKEEAAKCMQSLIAELMKDKSAEGDCLAPFFPPHRKRDAAKSFTVAKNTVFLHALAQRLVMRLQGRSVPELLVDGIQTVNKKTLGVVLKGIISVMRTTLNDGRSYARQWWWEEVGFFAFHSSPKVYIKLLFPDAETPTKTTAVGSNFFKYETARLASPSGMTSAPSPRPEVPRVRRKGMAGASTAPAASPPPSLSGTQPSAATPGAGVSDENQVVEQGCLYEAAGTLLYHLSGRTSHKWSRTAIFSVAKCLHKMVQEPREQWASQQALINLSRDERNKPCQWWLLLPMLTTISKINRRMCVLESASNEVGDCADGQDAALHAAAVADADDDDEDESGSDSDLDGSSSDGD</sequence>
<evidence type="ECO:0000256" key="1">
    <source>
        <dbReference type="SAM" id="MobiDB-lite"/>
    </source>
</evidence>
<evidence type="ECO:0000313" key="3">
    <source>
        <dbReference type="Proteomes" id="UP000218209"/>
    </source>
</evidence>
<feature type="region of interest" description="Disordered" evidence="1">
    <location>
        <begin position="1"/>
        <end position="172"/>
    </location>
</feature>
<dbReference type="Proteomes" id="UP000218209">
    <property type="component" value="Unassembled WGS sequence"/>
</dbReference>
<evidence type="ECO:0000313" key="2">
    <source>
        <dbReference type="EMBL" id="OSX71293.1"/>
    </source>
</evidence>
<feature type="region of interest" description="Disordered" evidence="1">
    <location>
        <begin position="568"/>
        <end position="595"/>
    </location>
</feature>
<protein>
    <submittedName>
        <fullName evidence="2">Uncharacterized protein</fullName>
    </submittedName>
</protein>
<dbReference type="EMBL" id="KV919148">
    <property type="protein sequence ID" value="OSX71293.1"/>
    <property type="molecule type" value="Genomic_DNA"/>
</dbReference>
<reference evidence="2 3" key="1">
    <citation type="submission" date="2017-03" db="EMBL/GenBank/DDBJ databases">
        <title>WGS assembly of Porphyra umbilicalis.</title>
        <authorList>
            <person name="Brawley S.H."/>
            <person name="Blouin N.A."/>
            <person name="Ficko-Blean E."/>
            <person name="Wheeler G.L."/>
            <person name="Lohr M."/>
            <person name="Goodson H.V."/>
            <person name="Jenkins J.W."/>
            <person name="Blaby-Haas C.E."/>
            <person name="Helliwell K.E."/>
            <person name="Chan C."/>
            <person name="Marriage T."/>
            <person name="Bhattacharya D."/>
            <person name="Klein A.S."/>
            <person name="Badis Y."/>
            <person name="Brodie J."/>
            <person name="Cao Y."/>
            <person name="Collen J."/>
            <person name="Dittami S.M."/>
            <person name="Gachon C.M."/>
            <person name="Green B.R."/>
            <person name="Karpowicz S."/>
            <person name="Kim J.W."/>
            <person name="Kudahl U."/>
            <person name="Lin S."/>
            <person name="Michel G."/>
            <person name="Mittag M."/>
            <person name="Olson B.J."/>
            <person name="Pangilinan J."/>
            <person name="Peng Y."/>
            <person name="Qiu H."/>
            <person name="Shu S."/>
            <person name="Singer J.T."/>
            <person name="Smith A.G."/>
            <person name="Sprecher B.N."/>
            <person name="Wagner V."/>
            <person name="Wang W."/>
            <person name="Wang Z.-Y."/>
            <person name="Yan J."/>
            <person name="Yarish C."/>
            <person name="Zoeuner-Riek S."/>
            <person name="Zhuang Y."/>
            <person name="Zou Y."/>
            <person name="Lindquist E.A."/>
            <person name="Grimwood J."/>
            <person name="Barry K."/>
            <person name="Rokhsar D.S."/>
            <person name="Schmutz J."/>
            <person name="Stiller J.W."/>
            <person name="Grossman A.R."/>
            <person name="Prochnik S.E."/>
        </authorList>
    </citation>
    <scope>NUCLEOTIDE SEQUENCE [LARGE SCALE GENOMIC DNA]</scope>
    <source>
        <strain evidence="2">4086291</strain>
    </source>
</reference>
<organism evidence="2 3">
    <name type="scientific">Porphyra umbilicalis</name>
    <name type="common">Purple laver</name>
    <name type="synonym">Red alga</name>
    <dbReference type="NCBI Taxonomy" id="2786"/>
    <lineage>
        <taxon>Eukaryota</taxon>
        <taxon>Rhodophyta</taxon>
        <taxon>Bangiophyceae</taxon>
        <taxon>Bangiales</taxon>
        <taxon>Bangiaceae</taxon>
        <taxon>Porphyra</taxon>
    </lineage>
</organism>
<name>A0A1X6NSE0_PORUM</name>
<feature type="region of interest" description="Disordered" evidence="1">
    <location>
        <begin position="402"/>
        <end position="454"/>
    </location>
</feature>
<feature type="compositionally biased region" description="Basic and acidic residues" evidence="1">
    <location>
        <begin position="75"/>
        <end position="87"/>
    </location>
</feature>
<gene>
    <name evidence="2" type="ORF">BU14_0562s0005</name>
</gene>
<keyword evidence="3" id="KW-1185">Reference proteome</keyword>